<feature type="region of interest" description="Disordered" evidence="16">
    <location>
        <begin position="1004"/>
        <end position="1041"/>
    </location>
</feature>
<feature type="domain" description="G-protein coupled receptors family 2 profile 2" evidence="19">
    <location>
        <begin position="743"/>
        <end position="986"/>
    </location>
</feature>
<feature type="transmembrane region" description="Helical" evidence="17">
    <location>
        <begin position="848"/>
        <end position="869"/>
    </location>
</feature>
<feature type="transmembrane region" description="Helical" evidence="17">
    <location>
        <begin position="812"/>
        <end position="836"/>
    </location>
</feature>
<evidence type="ECO:0000256" key="13">
    <source>
        <dbReference type="ARBA" id="ARBA00023170"/>
    </source>
</evidence>
<keyword evidence="15" id="KW-0807">Transducer</keyword>
<keyword evidence="13" id="KW-0675">Receptor</keyword>
<evidence type="ECO:0000256" key="5">
    <source>
        <dbReference type="ARBA" id="ARBA00022692"/>
    </source>
</evidence>
<feature type="transmembrane region" description="Helical" evidence="17">
    <location>
        <begin position="962"/>
        <end position="985"/>
    </location>
</feature>
<evidence type="ECO:0000259" key="19">
    <source>
        <dbReference type="PROSITE" id="PS50261"/>
    </source>
</evidence>
<dbReference type="Proteomes" id="UP001497497">
    <property type="component" value="Unassembled WGS sequence"/>
</dbReference>
<keyword evidence="8" id="KW-0106">Calcium</keyword>
<keyword evidence="5 17" id="KW-0812">Transmembrane</keyword>
<feature type="transmembrane region" description="Helical" evidence="17">
    <location>
        <begin position="781"/>
        <end position="800"/>
    </location>
</feature>
<organism evidence="20 21">
    <name type="scientific">Lymnaea stagnalis</name>
    <name type="common">Great pond snail</name>
    <name type="synonym">Helix stagnalis</name>
    <dbReference type="NCBI Taxonomy" id="6523"/>
    <lineage>
        <taxon>Eukaryota</taxon>
        <taxon>Metazoa</taxon>
        <taxon>Spiralia</taxon>
        <taxon>Lophotrochozoa</taxon>
        <taxon>Mollusca</taxon>
        <taxon>Gastropoda</taxon>
        <taxon>Heterobranchia</taxon>
        <taxon>Euthyneura</taxon>
        <taxon>Panpulmonata</taxon>
        <taxon>Hygrophila</taxon>
        <taxon>Lymnaeoidea</taxon>
        <taxon>Lymnaeidae</taxon>
        <taxon>Lymnaea</taxon>
    </lineage>
</organism>
<gene>
    <name evidence="20" type="ORF">GSLYS_00009392001</name>
</gene>
<feature type="domain" description="GAIN-B" evidence="18">
    <location>
        <begin position="544"/>
        <end position="729"/>
    </location>
</feature>
<feature type="transmembrane region" description="Helical" evidence="17">
    <location>
        <begin position="742"/>
        <end position="769"/>
    </location>
</feature>
<evidence type="ECO:0000256" key="1">
    <source>
        <dbReference type="ARBA" id="ARBA00004651"/>
    </source>
</evidence>
<dbReference type="Gene3D" id="1.20.1070.10">
    <property type="entry name" value="Rhodopsin 7-helix transmembrane proteins"/>
    <property type="match status" value="1"/>
</dbReference>
<keyword evidence="10" id="KW-0297">G-protein coupled receptor</keyword>
<feature type="region of interest" description="Disordered" evidence="16">
    <location>
        <begin position="599"/>
        <end position="633"/>
    </location>
</feature>
<evidence type="ECO:0000313" key="21">
    <source>
        <dbReference type="Proteomes" id="UP001497497"/>
    </source>
</evidence>
<dbReference type="GO" id="GO:0005886">
    <property type="term" value="C:plasma membrane"/>
    <property type="evidence" value="ECO:0007669"/>
    <property type="project" value="UniProtKB-SubCell"/>
</dbReference>
<evidence type="ECO:0000256" key="15">
    <source>
        <dbReference type="ARBA" id="ARBA00023224"/>
    </source>
</evidence>
<feature type="compositionally biased region" description="Polar residues" evidence="16">
    <location>
        <begin position="1031"/>
        <end position="1041"/>
    </location>
</feature>
<keyword evidence="6" id="KW-0732">Signal</keyword>
<feature type="region of interest" description="Disordered" evidence="16">
    <location>
        <begin position="211"/>
        <end position="239"/>
    </location>
</feature>
<keyword evidence="11 17" id="KW-0472">Membrane</keyword>
<dbReference type="InterPro" id="IPR000203">
    <property type="entry name" value="GPS"/>
</dbReference>
<dbReference type="PROSITE" id="PS50221">
    <property type="entry name" value="GAIN_B"/>
    <property type="match status" value="1"/>
</dbReference>
<dbReference type="PROSITE" id="PS50261">
    <property type="entry name" value="G_PROTEIN_RECEP_F2_4"/>
    <property type="match status" value="1"/>
</dbReference>
<reference evidence="20 21" key="1">
    <citation type="submission" date="2024-04" db="EMBL/GenBank/DDBJ databases">
        <authorList>
            <consortium name="Genoscope - CEA"/>
            <person name="William W."/>
        </authorList>
    </citation>
    <scope>NUCLEOTIDE SEQUENCE [LARGE SCALE GENOMIC DNA]</scope>
</reference>
<protein>
    <submittedName>
        <fullName evidence="20">Uncharacterized protein</fullName>
    </submittedName>
</protein>
<dbReference type="InterPro" id="IPR048072">
    <property type="entry name" value="7tmB2_latrophilin-like"/>
</dbReference>
<feature type="compositionally biased region" description="Basic and acidic residues" evidence="16">
    <location>
        <begin position="149"/>
        <end position="162"/>
    </location>
</feature>
<dbReference type="PANTHER" id="PTHR12011:SF347">
    <property type="entry name" value="FI21270P1-RELATED"/>
    <property type="match status" value="1"/>
</dbReference>
<dbReference type="GO" id="GO:0007166">
    <property type="term" value="P:cell surface receptor signaling pathway"/>
    <property type="evidence" value="ECO:0007669"/>
    <property type="project" value="InterPro"/>
</dbReference>
<dbReference type="PROSITE" id="PS00650">
    <property type="entry name" value="G_PROTEIN_RECEP_F2_2"/>
    <property type="match status" value="1"/>
</dbReference>
<keyword evidence="14" id="KW-0325">Glycoprotein</keyword>
<comment type="subcellular location">
    <subcellularLocation>
        <location evidence="1">Cell membrane</location>
        <topology evidence="1">Multi-pass membrane protein</topology>
    </subcellularLocation>
</comment>
<evidence type="ECO:0000256" key="11">
    <source>
        <dbReference type="ARBA" id="ARBA00023136"/>
    </source>
</evidence>
<dbReference type="AlphaFoldDB" id="A0AAV2HNL9"/>
<evidence type="ECO:0000256" key="16">
    <source>
        <dbReference type="SAM" id="MobiDB-lite"/>
    </source>
</evidence>
<evidence type="ECO:0000256" key="2">
    <source>
        <dbReference type="ARBA" id="ARBA00007343"/>
    </source>
</evidence>
<evidence type="ECO:0000256" key="10">
    <source>
        <dbReference type="ARBA" id="ARBA00023040"/>
    </source>
</evidence>
<proteinExistence type="inferred from homology"/>
<sequence>MELALYNGGHPWNNPALRTMKRELCGTIETKDSKFLISGTRCSAIKPFICEYHAITARPSVNPTTPEMPIQDSGANTDMVSFTTLNRKQTEVSTTNPSGWIATITSTATPRADAEAPTTSEVPSTPKQTVLVGEPTKDTGAVGATSLPEQKKDPRIDGERSESPATSALPLTSTTAAVTLTSTTAAVTLTSTTAAVTLTSTSSESFLASSSGKHVIDKEGNHTKNSSTGTGMVKPRPTHVSTVKSTITAAPLTMTSAPPATTRTTPATTRPTPAPTRARGTTTPTASATPDPPGPAGHVESFKEDDYNAYKGCYVPGTGSSLMNIVLTAQSFYRKDSRTCPAVSIGSIDWPATEAGRTARVKCQSGDGYATWLCGESPLCWANQPNVTSCASKKIQALLKKFISLPSSNSSTGTGPTQTVPPPTVAESIQLTSLLAEATETETTMEDVLLTSQVMTELTQKLDNAPIKNTKQIRQIVDNVVMAGSNLVSSNKSAMWEDMTQNDKVRSASSLLVAMETATLTMAEEITEPTVIRSKDENIDLELHVVDVHKLNKSELVYGTESSAASVSIPAETLKSLSDGNLAKAVFMTHYSMSDILGGQEKAKKKTKMTSPDKEDPAPVEGDAGNTVEAADEKETRPHIASYILSASVGTDGHIRKLPQPISFTMKHIEDVLKGQIPYCSFWNTSERLQLGFWSQKGCNMTQTNATHTTCQCDHMTHFAILLDVYGLNRSHFQYGEVHESLLTLVSIIGCVISSTALFASWITFQCFISLQGERNSIHKNLAVCLFVTEIIFVSGISQTQYPVLCSVIAGFLHYFLMAAFTWMFLEGLHIIFMLVQVFDSSRSRVPYYYLTGYGVPLIIVSASCLFNYRGYGTEKFCWLSVEHYFMWAVAGPVAIILLVNALFLTYAMSTVCRHSDYVFSSKDKTTGGGIRSWVQGAFALEILLGLTWTVGYFIINESSVPLAYIFAVLNSLQGLFIFLFHCLLNKKAQKEYRSVVHTMVSRSSSSAGSHSTLTKRTNHHSHEMNHSHQKLNNTNSHSLA</sequence>
<dbReference type="InterPro" id="IPR000832">
    <property type="entry name" value="GPCR_2_secretin-like"/>
</dbReference>
<evidence type="ECO:0000256" key="7">
    <source>
        <dbReference type="ARBA" id="ARBA00022737"/>
    </source>
</evidence>
<evidence type="ECO:0000256" key="14">
    <source>
        <dbReference type="ARBA" id="ARBA00023180"/>
    </source>
</evidence>
<evidence type="ECO:0000256" key="8">
    <source>
        <dbReference type="ARBA" id="ARBA00022837"/>
    </source>
</evidence>
<feature type="transmembrane region" description="Helical" evidence="17">
    <location>
        <begin position="934"/>
        <end position="956"/>
    </location>
</feature>
<keyword evidence="3" id="KW-1003">Cell membrane</keyword>
<dbReference type="InterPro" id="IPR036445">
    <property type="entry name" value="GPCR_2_extracell_dom_sf"/>
</dbReference>
<dbReference type="Pfam" id="PF01825">
    <property type="entry name" value="GPS"/>
    <property type="match status" value="1"/>
</dbReference>
<keyword evidence="21" id="KW-1185">Reference proteome</keyword>
<dbReference type="Gene3D" id="4.10.1240.10">
    <property type="entry name" value="GPCR, family 2, extracellular hormone receptor domain"/>
    <property type="match status" value="1"/>
</dbReference>
<evidence type="ECO:0000256" key="6">
    <source>
        <dbReference type="ARBA" id="ARBA00022729"/>
    </source>
</evidence>
<comment type="caution">
    <text evidence="20">The sequence shown here is derived from an EMBL/GenBank/DDBJ whole genome shotgun (WGS) entry which is preliminary data.</text>
</comment>
<evidence type="ECO:0000256" key="12">
    <source>
        <dbReference type="ARBA" id="ARBA00023157"/>
    </source>
</evidence>
<dbReference type="PANTHER" id="PTHR12011">
    <property type="entry name" value="ADHESION G-PROTEIN COUPLED RECEPTOR"/>
    <property type="match status" value="1"/>
</dbReference>
<dbReference type="SMART" id="SM00303">
    <property type="entry name" value="GPS"/>
    <property type="match status" value="1"/>
</dbReference>
<comment type="similarity">
    <text evidence="2">Belongs to the G-protein coupled receptor 2 family. Adhesion G-protein coupled receptor (ADGR) subfamily.</text>
</comment>
<dbReference type="Pfam" id="PF00002">
    <property type="entry name" value="7tm_2"/>
    <property type="match status" value="1"/>
</dbReference>
<dbReference type="InterPro" id="IPR046338">
    <property type="entry name" value="GAIN_dom_sf"/>
</dbReference>
<dbReference type="GO" id="GO:0004930">
    <property type="term" value="F:G protein-coupled receptor activity"/>
    <property type="evidence" value="ECO:0007669"/>
    <property type="project" value="UniProtKB-KW"/>
</dbReference>
<dbReference type="EMBL" id="CAXITT010000202">
    <property type="protein sequence ID" value="CAL1535432.1"/>
    <property type="molecule type" value="Genomic_DNA"/>
</dbReference>
<dbReference type="FunFam" id="1.20.1070.10:FF:000054">
    <property type="entry name" value="Adhesion G protein-coupled receptor E3"/>
    <property type="match status" value="1"/>
</dbReference>
<evidence type="ECO:0000256" key="9">
    <source>
        <dbReference type="ARBA" id="ARBA00022989"/>
    </source>
</evidence>
<evidence type="ECO:0000313" key="20">
    <source>
        <dbReference type="EMBL" id="CAL1535432.1"/>
    </source>
</evidence>
<evidence type="ECO:0000256" key="17">
    <source>
        <dbReference type="SAM" id="Phobius"/>
    </source>
</evidence>
<dbReference type="InterPro" id="IPR032471">
    <property type="entry name" value="AGRL2-4_GAIN_subdom_A"/>
</dbReference>
<name>A0AAV2HNL9_LYMST</name>
<feature type="compositionally biased region" description="Low complexity" evidence="16">
    <location>
        <begin position="255"/>
        <end position="289"/>
    </location>
</feature>
<evidence type="ECO:0000259" key="18">
    <source>
        <dbReference type="PROSITE" id="PS50221"/>
    </source>
</evidence>
<dbReference type="InterPro" id="IPR017983">
    <property type="entry name" value="GPCR_2_secretin-like_CS"/>
</dbReference>
<feature type="compositionally biased region" description="Polar residues" evidence="16">
    <location>
        <begin position="117"/>
        <end position="128"/>
    </location>
</feature>
<dbReference type="PRINTS" id="PR00249">
    <property type="entry name" value="GPCRSECRETIN"/>
</dbReference>
<feature type="region of interest" description="Disordered" evidence="16">
    <location>
        <begin position="255"/>
        <end position="298"/>
    </location>
</feature>
<keyword evidence="4" id="KW-0245">EGF-like domain</keyword>
<dbReference type="InterPro" id="IPR017981">
    <property type="entry name" value="GPCR_2-like_7TM"/>
</dbReference>
<dbReference type="CDD" id="cd15440">
    <property type="entry name" value="7tmB2_latrophilin-like_invertebrate"/>
    <property type="match status" value="1"/>
</dbReference>
<accession>A0AAV2HNL9</accession>
<dbReference type="Gene3D" id="2.60.220.50">
    <property type="match status" value="1"/>
</dbReference>
<evidence type="ECO:0000256" key="4">
    <source>
        <dbReference type="ARBA" id="ARBA00022536"/>
    </source>
</evidence>
<keyword evidence="7" id="KW-0677">Repeat</keyword>
<keyword evidence="9 17" id="KW-1133">Transmembrane helix</keyword>
<dbReference type="Pfam" id="PF16489">
    <property type="entry name" value="GAIN"/>
    <property type="match status" value="1"/>
</dbReference>
<feature type="region of interest" description="Disordered" evidence="16">
    <location>
        <begin position="107"/>
        <end position="169"/>
    </location>
</feature>
<keyword evidence="12" id="KW-1015">Disulfide bond</keyword>
<evidence type="ECO:0000256" key="3">
    <source>
        <dbReference type="ARBA" id="ARBA00022475"/>
    </source>
</evidence>
<dbReference type="InterPro" id="IPR057244">
    <property type="entry name" value="GAIN_B"/>
</dbReference>
<feature type="transmembrane region" description="Helical" evidence="17">
    <location>
        <begin position="885"/>
        <end position="913"/>
    </location>
</feature>